<dbReference type="Gene3D" id="2.40.30.170">
    <property type="match status" value="1"/>
</dbReference>
<evidence type="ECO:0000313" key="7">
    <source>
        <dbReference type="Proteomes" id="UP001224997"/>
    </source>
</evidence>
<feature type="chain" id="PRO_5046156350" evidence="4">
    <location>
        <begin position="21"/>
        <end position="423"/>
    </location>
</feature>
<proteinExistence type="inferred from homology"/>
<feature type="coiled-coil region" evidence="2">
    <location>
        <begin position="94"/>
        <end position="142"/>
    </location>
</feature>
<evidence type="ECO:0000256" key="4">
    <source>
        <dbReference type="SAM" id="SignalP"/>
    </source>
</evidence>
<evidence type="ECO:0000256" key="2">
    <source>
        <dbReference type="SAM" id="Coils"/>
    </source>
</evidence>
<organism evidence="6 7">
    <name type="scientific">Paracoccus spongiarum</name>
    <dbReference type="NCBI Taxonomy" id="3064387"/>
    <lineage>
        <taxon>Bacteria</taxon>
        <taxon>Pseudomonadati</taxon>
        <taxon>Pseudomonadota</taxon>
        <taxon>Alphaproteobacteria</taxon>
        <taxon>Rhodobacterales</taxon>
        <taxon>Paracoccaceae</taxon>
        <taxon>Paracoccus</taxon>
    </lineage>
</organism>
<dbReference type="SUPFAM" id="SSF111369">
    <property type="entry name" value="HlyD-like secretion proteins"/>
    <property type="match status" value="2"/>
</dbReference>
<dbReference type="Gene3D" id="2.40.420.20">
    <property type="match status" value="1"/>
</dbReference>
<dbReference type="InterPro" id="IPR058627">
    <property type="entry name" value="MdtA-like_C"/>
</dbReference>
<keyword evidence="2" id="KW-0175">Coiled coil</keyword>
<accession>A0ABT9JCV1</accession>
<dbReference type="InterPro" id="IPR006143">
    <property type="entry name" value="RND_pump_MFP"/>
</dbReference>
<protein>
    <submittedName>
        <fullName evidence="6">Efflux RND transporter periplasmic adaptor subunit</fullName>
    </submittedName>
</protein>
<dbReference type="RefSeq" id="WP_305963509.1">
    <property type="nucleotide sequence ID" value="NZ_JAVAMQ010000009.1"/>
</dbReference>
<dbReference type="Pfam" id="PF25967">
    <property type="entry name" value="RND-MFP_C"/>
    <property type="match status" value="1"/>
</dbReference>
<comment type="caution">
    <text evidence="6">The sequence shown here is derived from an EMBL/GenBank/DDBJ whole genome shotgun (WGS) entry which is preliminary data.</text>
</comment>
<dbReference type="Proteomes" id="UP001224997">
    <property type="component" value="Unassembled WGS sequence"/>
</dbReference>
<dbReference type="NCBIfam" id="TIGR01730">
    <property type="entry name" value="RND_mfp"/>
    <property type="match status" value="1"/>
</dbReference>
<name>A0ABT9JCV1_9RHOB</name>
<feature type="domain" description="Multidrug resistance protein MdtA-like C-terminal permuted SH3" evidence="5">
    <location>
        <begin position="312"/>
        <end position="365"/>
    </location>
</feature>
<keyword evidence="4" id="KW-0732">Signal</keyword>
<keyword evidence="7" id="KW-1185">Reference proteome</keyword>
<evidence type="ECO:0000259" key="5">
    <source>
        <dbReference type="Pfam" id="PF25967"/>
    </source>
</evidence>
<evidence type="ECO:0000313" key="6">
    <source>
        <dbReference type="EMBL" id="MDP5307656.1"/>
    </source>
</evidence>
<evidence type="ECO:0000256" key="1">
    <source>
        <dbReference type="ARBA" id="ARBA00009477"/>
    </source>
</evidence>
<dbReference type="PANTHER" id="PTHR30469">
    <property type="entry name" value="MULTIDRUG RESISTANCE PROTEIN MDTA"/>
    <property type="match status" value="1"/>
</dbReference>
<sequence>MFRILSGVLALALLATPLRADDGAATPAERPVPSVTTAAVETAEVQARVPVSGTLVARQQVQVFAQVSGFEITEILAEAGDHVEQGQVLARLATDTLAAQLAQAEAEYQRAEAGVGQAQSNIDSAAATLTEAQTSLDRAQRLRQGGNASQAALDQAVAAEAGARASAASAADGLAVARAALAQAEAARRIARLNLSRAQIAAPVAGVVVARTAERGALSGASAQPLFTLIADGAIEMEAEVIETALQSLSAGDPAEITVAGLGEVAGRVRLIPASVDPVTRLGLMRIALDEQPGLRLGLFASGWVVTARREALTVPATALLSDVSGDRVQLVRDDRVETREVRAGLLWQGRREIVEGLAEGDQVIARSGAFFRSGDAVRAVDAEAEPEAPAWGGMATPMPPASEGGRAVASPAGSAEAGTPGP</sequence>
<gene>
    <name evidence="6" type="ORF">Q5Y72_11190</name>
</gene>
<comment type="similarity">
    <text evidence="1">Belongs to the membrane fusion protein (MFP) (TC 8.A.1) family.</text>
</comment>
<evidence type="ECO:0000256" key="3">
    <source>
        <dbReference type="SAM" id="MobiDB-lite"/>
    </source>
</evidence>
<dbReference type="Gene3D" id="2.40.50.100">
    <property type="match status" value="1"/>
</dbReference>
<feature type="region of interest" description="Disordered" evidence="3">
    <location>
        <begin position="382"/>
        <end position="423"/>
    </location>
</feature>
<reference evidence="6 7" key="1">
    <citation type="submission" date="2023-08" db="EMBL/GenBank/DDBJ databases">
        <authorList>
            <person name="Park J.-S."/>
        </authorList>
    </citation>
    <scope>NUCLEOTIDE SEQUENCE [LARGE SCALE GENOMIC DNA]</scope>
    <source>
        <strain evidence="6 7">2205BS29-5</strain>
    </source>
</reference>
<dbReference type="PANTHER" id="PTHR30469:SF15">
    <property type="entry name" value="HLYD FAMILY OF SECRETION PROTEINS"/>
    <property type="match status" value="1"/>
</dbReference>
<dbReference type="EMBL" id="JAVAMQ010000009">
    <property type="protein sequence ID" value="MDP5307656.1"/>
    <property type="molecule type" value="Genomic_DNA"/>
</dbReference>
<feature type="signal peptide" evidence="4">
    <location>
        <begin position="1"/>
        <end position="20"/>
    </location>
</feature>
<dbReference type="Gene3D" id="1.10.287.470">
    <property type="entry name" value="Helix hairpin bin"/>
    <property type="match status" value="1"/>
</dbReference>